<proteinExistence type="predicted"/>
<accession>A0A174W8I6</accession>
<reference evidence="1 2" key="1">
    <citation type="submission" date="2015-09" db="EMBL/GenBank/DDBJ databases">
        <authorList>
            <consortium name="Pathogen Informatics"/>
        </authorList>
    </citation>
    <scope>NUCLEOTIDE SEQUENCE [LARGE SCALE GENOMIC DNA]</scope>
    <source>
        <strain evidence="1 2">2789STDY5608854</strain>
    </source>
</reference>
<dbReference type="AlphaFoldDB" id="A0A174W8I6"/>
<protein>
    <recommendedName>
        <fullName evidence="3">Glyoxalase-like domain</fullName>
    </recommendedName>
</protein>
<dbReference type="Proteomes" id="UP000095746">
    <property type="component" value="Unassembled WGS sequence"/>
</dbReference>
<evidence type="ECO:0000313" key="2">
    <source>
        <dbReference type="Proteomes" id="UP000095746"/>
    </source>
</evidence>
<dbReference type="EMBL" id="CYZT01001142">
    <property type="protein sequence ID" value="CUQ43544.1"/>
    <property type="molecule type" value="Genomic_DNA"/>
</dbReference>
<evidence type="ECO:0008006" key="3">
    <source>
        <dbReference type="Google" id="ProtNLM"/>
    </source>
</evidence>
<sequence>MDDIESAWEEVRMAGLAPLEDAIQFLPFWENGVRFFNLLGPNGETVEFSQRL</sequence>
<name>A0A174W8I6_FLAPL</name>
<evidence type="ECO:0000313" key="1">
    <source>
        <dbReference type="EMBL" id="CUQ43544.1"/>
    </source>
</evidence>
<organism evidence="1 2">
    <name type="scientific">Flavonifractor plautii</name>
    <name type="common">Fusobacterium plautii</name>
    <dbReference type="NCBI Taxonomy" id="292800"/>
    <lineage>
        <taxon>Bacteria</taxon>
        <taxon>Bacillati</taxon>
        <taxon>Bacillota</taxon>
        <taxon>Clostridia</taxon>
        <taxon>Eubacteriales</taxon>
        <taxon>Oscillospiraceae</taxon>
        <taxon>Flavonifractor</taxon>
    </lineage>
</organism>
<gene>
    <name evidence="1" type="ORF">ERS852411_04400</name>
</gene>